<reference evidence="2 3" key="1">
    <citation type="submission" date="2019-02" db="EMBL/GenBank/DDBJ databases">
        <title>Deep-cultivation of Planctomycetes and their phenomic and genomic characterization uncovers novel biology.</title>
        <authorList>
            <person name="Wiegand S."/>
            <person name="Jogler M."/>
            <person name="Boedeker C."/>
            <person name="Pinto D."/>
            <person name="Vollmers J."/>
            <person name="Rivas-Marin E."/>
            <person name="Kohn T."/>
            <person name="Peeters S.H."/>
            <person name="Heuer A."/>
            <person name="Rast P."/>
            <person name="Oberbeckmann S."/>
            <person name="Bunk B."/>
            <person name="Jeske O."/>
            <person name="Meyerdierks A."/>
            <person name="Storesund J.E."/>
            <person name="Kallscheuer N."/>
            <person name="Luecker S."/>
            <person name="Lage O.M."/>
            <person name="Pohl T."/>
            <person name="Merkel B.J."/>
            <person name="Hornburger P."/>
            <person name="Mueller R.-W."/>
            <person name="Bruemmer F."/>
            <person name="Labrenz M."/>
            <person name="Spormann A.M."/>
            <person name="Op den Camp H."/>
            <person name="Overmann J."/>
            <person name="Amann R."/>
            <person name="Jetten M.S.M."/>
            <person name="Mascher T."/>
            <person name="Medema M.H."/>
            <person name="Devos D.P."/>
            <person name="Kaster A.-K."/>
            <person name="Ovreas L."/>
            <person name="Rohde M."/>
            <person name="Galperin M.Y."/>
            <person name="Jogler C."/>
        </authorList>
    </citation>
    <scope>NUCLEOTIDE SEQUENCE [LARGE SCALE GENOMIC DNA]</scope>
    <source>
        <strain evidence="2 3">CA12</strain>
    </source>
</reference>
<accession>A0A517P5D8</accession>
<dbReference type="AlphaFoldDB" id="A0A517P5D8"/>
<feature type="region of interest" description="Disordered" evidence="1">
    <location>
        <begin position="532"/>
        <end position="570"/>
    </location>
</feature>
<protein>
    <submittedName>
        <fullName evidence="2">Uncharacterized protein</fullName>
    </submittedName>
</protein>
<gene>
    <name evidence="2" type="ORF">CA12_06680</name>
</gene>
<evidence type="ECO:0000313" key="2">
    <source>
        <dbReference type="EMBL" id="QDT14593.1"/>
    </source>
</evidence>
<keyword evidence="3" id="KW-1185">Reference proteome</keyword>
<name>A0A517P5D8_9PLAN</name>
<sequence length="716" mass="71476">MSDLFPLPRAAGAPSPGDTSMRLAFAGLLSVSLLSAGCGGEATVVGETRPAVGLPAANAAAPATPAAAAPAAPARTVAPARNPTPDRTATPRPTPRAMAAGGRADSAEVTARRAVRDRRVALGLAASPSPNPDRTAAVQVLGTDVPLPGLAALARDAMAEAFPSDTPPRLLAGAAPNAPPVVLLGDLPNPADAAGAAEFLAPAEPVAGPEPEDFEISRTGAVRLDAAALLEGWLTEANAPTPAAVLTLRTPSAGSSGNGDGGMSDEERERLASMASSTGGSDNPFGGNPYDNSENDRPTPAPPSPATTAEAVRRDAFALGPDGDPGTPDTRTAGWTVLVLPRPDEAPAARDADGSDRPNRRPERSPDLADAVDAAAEEGPTAFLIVAGPVEDPAAWLSAARTHLPQRAAAATFPQPPSGDAGLPNVLAATAETAAGPRTLPAPADGDAVGWAFDLTARQNASGDGAADAAPAPGEEPRVWALRAIESGSPQAQRTAARFLSAVAPAPRSEVSDAPAPEGAEEVRTALLAAMPAPPEDEPPAEGPPSGSESPFGGSPSEGGGEFVGSDYEGSGGGFEPALLGALLRWSSTPEHYAAAGKAAAGAGSPQTSTVTTVLERIHDDPAAAAALTPLADVTGAGDRVVAALRQPGAPAEAAAAALLGSETLEVRRAATTLLAEVGTVAVADSLSDAARIERDRDLAKEMRAARREALQRGGN</sequence>
<evidence type="ECO:0000256" key="1">
    <source>
        <dbReference type="SAM" id="MobiDB-lite"/>
    </source>
</evidence>
<organism evidence="2 3">
    <name type="scientific">Alienimonas californiensis</name>
    <dbReference type="NCBI Taxonomy" id="2527989"/>
    <lineage>
        <taxon>Bacteria</taxon>
        <taxon>Pseudomonadati</taxon>
        <taxon>Planctomycetota</taxon>
        <taxon>Planctomycetia</taxon>
        <taxon>Planctomycetales</taxon>
        <taxon>Planctomycetaceae</taxon>
        <taxon>Alienimonas</taxon>
    </lineage>
</organism>
<feature type="region of interest" description="Disordered" evidence="1">
    <location>
        <begin position="67"/>
        <end position="110"/>
    </location>
</feature>
<feature type="compositionally biased region" description="Low complexity" evidence="1">
    <location>
        <begin position="544"/>
        <end position="555"/>
    </location>
</feature>
<proteinExistence type="predicted"/>
<dbReference type="Proteomes" id="UP000318741">
    <property type="component" value="Chromosome"/>
</dbReference>
<dbReference type="RefSeq" id="WP_165700524.1">
    <property type="nucleotide sequence ID" value="NZ_CP036265.1"/>
</dbReference>
<dbReference type="EMBL" id="CP036265">
    <property type="protein sequence ID" value="QDT14593.1"/>
    <property type="molecule type" value="Genomic_DNA"/>
</dbReference>
<feature type="region of interest" description="Disordered" evidence="1">
    <location>
        <begin position="340"/>
        <end position="368"/>
    </location>
</feature>
<feature type="compositionally biased region" description="Basic and acidic residues" evidence="1">
    <location>
        <begin position="342"/>
        <end position="367"/>
    </location>
</feature>
<feature type="region of interest" description="Disordered" evidence="1">
    <location>
        <begin position="248"/>
        <end position="309"/>
    </location>
</feature>
<dbReference type="KEGG" id="acaf:CA12_06680"/>
<evidence type="ECO:0000313" key="3">
    <source>
        <dbReference type="Proteomes" id="UP000318741"/>
    </source>
</evidence>
<feature type="compositionally biased region" description="Low complexity" evidence="1">
    <location>
        <begin position="67"/>
        <end position="100"/>
    </location>
</feature>